<organism evidence="1 2">
    <name type="scientific">Aplysia californica</name>
    <name type="common">California sea hare</name>
    <dbReference type="NCBI Taxonomy" id="6500"/>
    <lineage>
        <taxon>Eukaryota</taxon>
        <taxon>Metazoa</taxon>
        <taxon>Spiralia</taxon>
        <taxon>Lophotrochozoa</taxon>
        <taxon>Mollusca</taxon>
        <taxon>Gastropoda</taxon>
        <taxon>Heterobranchia</taxon>
        <taxon>Euthyneura</taxon>
        <taxon>Tectipleura</taxon>
        <taxon>Aplysiida</taxon>
        <taxon>Aplysioidea</taxon>
        <taxon>Aplysiidae</taxon>
        <taxon>Aplysia</taxon>
    </lineage>
</organism>
<evidence type="ECO:0000313" key="2">
    <source>
        <dbReference type="RefSeq" id="XP_035826912.1"/>
    </source>
</evidence>
<dbReference type="Proteomes" id="UP000694888">
    <property type="component" value="Unplaced"/>
</dbReference>
<dbReference type="Gene3D" id="3.40.630.30">
    <property type="match status" value="1"/>
</dbReference>
<accession>A0ABM1VWX0</accession>
<proteinExistence type="predicted"/>
<sequence length="142" mass="15860">MSSISIRRALLSDKHAVTHEISKAWGDMDYFSDLYDEFISGPGCMGHVAVDGTDVVGITCGIVADGGQMVCTRGSKVKDSHQGRGIYMSILDAMNREIKQTTDVTWESVSVVKATAERINKSYTQRKSFREIMRLYDSRTQR</sequence>
<dbReference type="InterPro" id="IPR016181">
    <property type="entry name" value="Acyl_CoA_acyltransferase"/>
</dbReference>
<name>A0ABM1VWX0_APLCA</name>
<dbReference type="RefSeq" id="XP_035826912.1">
    <property type="nucleotide sequence ID" value="XM_035971019.1"/>
</dbReference>
<evidence type="ECO:0000313" key="1">
    <source>
        <dbReference type="Proteomes" id="UP000694888"/>
    </source>
</evidence>
<dbReference type="SUPFAM" id="SSF55729">
    <property type="entry name" value="Acyl-CoA N-acyltransferases (Nat)"/>
    <property type="match status" value="1"/>
</dbReference>
<dbReference type="GeneID" id="101848672"/>
<gene>
    <name evidence="2" type="primary">LOC101848672</name>
</gene>
<reference evidence="2" key="1">
    <citation type="submission" date="2025-08" db="UniProtKB">
        <authorList>
            <consortium name="RefSeq"/>
        </authorList>
    </citation>
    <scope>IDENTIFICATION</scope>
</reference>
<protein>
    <submittedName>
        <fullName evidence="2">Uncharacterized protein LOC101848672</fullName>
    </submittedName>
</protein>
<keyword evidence="1" id="KW-1185">Reference proteome</keyword>